<gene>
    <name evidence="3" type="ORF">H1R20_g10039</name>
</gene>
<dbReference type="OrthoDB" id="5953249at2759"/>
<dbReference type="Pfam" id="PF21762">
    <property type="entry name" value="DEDDh_C"/>
    <property type="match status" value="1"/>
</dbReference>
<feature type="region of interest" description="Disordered" evidence="1">
    <location>
        <begin position="342"/>
        <end position="369"/>
    </location>
</feature>
<dbReference type="InterPro" id="IPR048519">
    <property type="entry name" value="Gfd2/YDR514C-like_C"/>
</dbReference>
<dbReference type="PANTHER" id="PTHR28083:SF1">
    <property type="entry name" value="GOOD FOR FULL DBP5 ACTIVITY PROTEIN 2"/>
    <property type="match status" value="1"/>
</dbReference>
<keyword evidence="4" id="KW-1185">Reference proteome</keyword>
<feature type="compositionally biased region" description="Gly residues" evidence="1">
    <location>
        <begin position="506"/>
        <end position="522"/>
    </location>
</feature>
<feature type="compositionally biased region" description="Polar residues" evidence="1">
    <location>
        <begin position="529"/>
        <end position="540"/>
    </location>
</feature>
<sequence>MVKTRFGETLPQAPNILQVTPFETSQRRQRHVSDYVTYSRLYATLPAAHLAAVKTRVRSGEPKVIRELWEKRDKTFLAIDFEWNERNEHTVLEWGYAALRCGHLESKGHYIVAEYADKIVNKHSPTYPWQFGESQVISKGKLPQIIQTIIRSVISLFLALSVPRTPSADPTVTFAPLVLSNRFAINQYSTFNSSLASPDSETVANTLVLVAHGLQGDLARLEEMKIKLPSNMLMIDTAVLERGMYNSGLRGVIMDPKTERPRLNGTTLSLEHLLISLTLPLINPPPPSSTPDGSGSGSGQGGSTPHQHQPHHPVVLPNCALHNAGNDAFMTLFALQHLLEPSSSRSTPPMTVKRHPQQQGMQFPSSRMPMMSPLNPMLTGMSGMSGMPLSPPQTTMGMPMGSPMQGSMMLPPFASFGMQVVPPANPNGNGVFSPNGMVSPPPNGGSGGGGLAVPNLNGTFGGGSGSNRLSSVGPVRPKSAYDLAGEFGALMSEKNTSSLSKATGAGANGHGENGGGGGGKGGLWMNRPRFTSSPNLKNGK</sequence>
<evidence type="ECO:0000313" key="3">
    <source>
        <dbReference type="EMBL" id="KAJ2927055.1"/>
    </source>
</evidence>
<feature type="domain" description="Gfd2/YDR514C-like C-terminal" evidence="2">
    <location>
        <begin position="75"/>
        <end position="152"/>
    </location>
</feature>
<feature type="region of interest" description="Disordered" evidence="1">
    <location>
        <begin position="499"/>
        <end position="540"/>
    </location>
</feature>
<dbReference type="AlphaFoldDB" id="A0A9W8J9X6"/>
<evidence type="ECO:0000259" key="2">
    <source>
        <dbReference type="Pfam" id="PF21762"/>
    </source>
</evidence>
<organism evidence="3 4">
    <name type="scientific">Candolleomyces eurysporus</name>
    <dbReference type="NCBI Taxonomy" id="2828524"/>
    <lineage>
        <taxon>Eukaryota</taxon>
        <taxon>Fungi</taxon>
        <taxon>Dikarya</taxon>
        <taxon>Basidiomycota</taxon>
        <taxon>Agaricomycotina</taxon>
        <taxon>Agaricomycetes</taxon>
        <taxon>Agaricomycetidae</taxon>
        <taxon>Agaricales</taxon>
        <taxon>Agaricineae</taxon>
        <taxon>Psathyrellaceae</taxon>
        <taxon>Candolleomyces</taxon>
    </lineage>
</organism>
<dbReference type="SUPFAM" id="SSF53098">
    <property type="entry name" value="Ribonuclease H-like"/>
    <property type="match status" value="1"/>
</dbReference>
<protein>
    <recommendedName>
        <fullName evidence="2">Gfd2/YDR514C-like C-terminal domain-containing protein</fullName>
    </recommendedName>
</protein>
<feature type="compositionally biased region" description="Low complexity" evidence="1">
    <location>
        <begin position="303"/>
        <end position="317"/>
    </location>
</feature>
<reference evidence="3" key="1">
    <citation type="submission" date="2022-06" db="EMBL/GenBank/DDBJ databases">
        <title>Genome Sequence of Candolleomyces eurysporus.</title>
        <authorList>
            <person name="Buettner E."/>
        </authorList>
    </citation>
    <scope>NUCLEOTIDE SEQUENCE</scope>
    <source>
        <strain evidence="3">VTCC 930004</strain>
    </source>
</reference>
<proteinExistence type="predicted"/>
<dbReference type="GO" id="GO:0005634">
    <property type="term" value="C:nucleus"/>
    <property type="evidence" value="ECO:0007669"/>
    <property type="project" value="TreeGrafter"/>
</dbReference>
<dbReference type="InterPro" id="IPR012337">
    <property type="entry name" value="RNaseH-like_sf"/>
</dbReference>
<comment type="caution">
    <text evidence="3">The sequence shown here is derived from an EMBL/GenBank/DDBJ whole genome shotgun (WGS) entry which is preliminary data.</text>
</comment>
<accession>A0A9W8J9X6</accession>
<dbReference type="PANTHER" id="PTHR28083">
    <property type="entry name" value="GOOD FOR FULL DBP5 ACTIVITY PROTEIN 2"/>
    <property type="match status" value="1"/>
</dbReference>
<feature type="non-terminal residue" evidence="3">
    <location>
        <position position="1"/>
    </location>
</feature>
<dbReference type="Proteomes" id="UP001140091">
    <property type="component" value="Unassembled WGS sequence"/>
</dbReference>
<dbReference type="InterPro" id="IPR040151">
    <property type="entry name" value="Gfd2/YDR514C-like"/>
</dbReference>
<dbReference type="EMBL" id="JANBPK010001039">
    <property type="protein sequence ID" value="KAJ2927055.1"/>
    <property type="molecule type" value="Genomic_DNA"/>
</dbReference>
<feature type="region of interest" description="Disordered" evidence="1">
    <location>
        <begin position="280"/>
        <end position="318"/>
    </location>
</feature>
<evidence type="ECO:0000256" key="1">
    <source>
        <dbReference type="SAM" id="MobiDB-lite"/>
    </source>
</evidence>
<evidence type="ECO:0000313" key="4">
    <source>
        <dbReference type="Proteomes" id="UP001140091"/>
    </source>
</evidence>
<name>A0A9W8J9X6_9AGAR</name>